<dbReference type="AlphaFoldDB" id="A0A9W6HTN8"/>
<name>A0A9W6HTN8_9MICO</name>
<evidence type="ECO:0000256" key="1">
    <source>
        <dbReference type="SAM" id="Phobius"/>
    </source>
</evidence>
<organism evidence="3 4">
    <name type="scientific">Microbacterium keratanolyticum</name>
    <dbReference type="NCBI Taxonomy" id="67574"/>
    <lineage>
        <taxon>Bacteria</taxon>
        <taxon>Bacillati</taxon>
        <taxon>Actinomycetota</taxon>
        <taxon>Actinomycetes</taxon>
        <taxon>Micrococcales</taxon>
        <taxon>Microbacteriaceae</taxon>
        <taxon>Microbacterium</taxon>
    </lineage>
</organism>
<protein>
    <recommendedName>
        <fullName evidence="2">DUF58 domain-containing protein</fullName>
    </recommendedName>
</protein>
<keyword evidence="1" id="KW-1133">Transmembrane helix</keyword>
<comment type="caution">
    <text evidence="3">The sequence shown here is derived from an EMBL/GenBank/DDBJ whole genome shotgun (WGS) entry which is preliminary data.</text>
</comment>
<dbReference type="EMBL" id="BSET01000002">
    <property type="protein sequence ID" value="GLK02200.1"/>
    <property type="molecule type" value="Genomic_DNA"/>
</dbReference>
<dbReference type="InterPro" id="IPR002881">
    <property type="entry name" value="DUF58"/>
</dbReference>
<proteinExistence type="predicted"/>
<gene>
    <name evidence="3" type="ORF">GCM10017596_19150</name>
</gene>
<feature type="domain" description="DUF58" evidence="2">
    <location>
        <begin position="202"/>
        <end position="379"/>
    </location>
</feature>
<reference evidence="3" key="2">
    <citation type="submission" date="2023-01" db="EMBL/GenBank/DDBJ databases">
        <authorList>
            <person name="Sun Q."/>
            <person name="Evtushenko L."/>
        </authorList>
    </citation>
    <scope>NUCLEOTIDE SEQUENCE</scope>
    <source>
        <strain evidence="3">VKM Ac-1958</strain>
    </source>
</reference>
<sequence length="431" mass="46166">MSVHDARLTWHRTLSATLGAGVAAVIAGLGMMWGQPAVVIVAMPIALLSLRAFTRPVTDAALTLTVDTGPQKAEATDTGTHASRVESTIGVESDAELVQLSIAQSGRRPHQILVRGDGGVVRTRARLLHSGPDTMHAIVARAVTDGGQRVTSASAEVSEPWNASPPTRRLGVLPLSPHLRGMHGAHEGRRPGQGGDFRDIHPFAPGDELRRVDWRATARLARRPGDMFVRRSNTLSDASIVIIIDTADDLGRVVASWGKGLPERSGVTSLDFAREAARSVATAAIENGDRVALHELVMGGRSVRSGGGTRHLARLVSTISAIGVHGEDTSFRRTPPVPPGSVIYVMSTFFEGAAAQIALTWRASGHRVVAVDTLPQRDDARLTPEQRAGMRTVLAERDDVFHDLRHTGVDVVVWDVETNVLQAQFAQLGRM</sequence>
<keyword evidence="4" id="KW-1185">Reference proteome</keyword>
<evidence type="ECO:0000259" key="2">
    <source>
        <dbReference type="Pfam" id="PF01882"/>
    </source>
</evidence>
<evidence type="ECO:0000313" key="3">
    <source>
        <dbReference type="EMBL" id="GLK02200.1"/>
    </source>
</evidence>
<dbReference type="RefSeq" id="WP_204939768.1">
    <property type="nucleotide sequence ID" value="NZ_BAAAUM010000002.1"/>
</dbReference>
<keyword evidence="1" id="KW-0472">Membrane</keyword>
<keyword evidence="1" id="KW-0812">Transmembrane</keyword>
<dbReference type="PANTHER" id="PTHR33608:SF14">
    <property type="entry name" value="POSSIBLE CONSERVED SECRETED PROTEIN"/>
    <property type="match status" value="1"/>
</dbReference>
<dbReference type="PANTHER" id="PTHR33608">
    <property type="entry name" value="BLL2464 PROTEIN"/>
    <property type="match status" value="1"/>
</dbReference>
<dbReference type="Proteomes" id="UP001142325">
    <property type="component" value="Unassembled WGS sequence"/>
</dbReference>
<accession>A0A9W6HTN8</accession>
<evidence type="ECO:0000313" key="4">
    <source>
        <dbReference type="Proteomes" id="UP001142325"/>
    </source>
</evidence>
<reference evidence="3" key="1">
    <citation type="journal article" date="2014" name="Int. J. Syst. Evol. Microbiol.">
        <title>Complete genome sequence of Corynebacterium casei LMG S-19264T (=DSM 44701T), isolated from a smear-ripened cheese.</title>
        <authorList>
            <consortium name="US DOE Joint Genome Institute (JGI-PGF)"/>
            <person name="Walter F."/>
            <person name="Albersmeier A."/>
            <person name="Kalinowski J."/>
            <person name="Ruckert C."/>
        </authorList>
    </citation>
    <scope>NUCLEOTIDE SEQUENCE</scope>
    <source>
        <strain evidence="3">VKM Ac-1958</strain>
    </source>
</reference>
<dbReference type="Pfam" id="PF01882">
    <property type="entry name" value="DUF58"/>
    <property type="match status" value="1"/>
</dbReference>
<feature type="transmembrane region" description="Helical" evidence="1">
    <location>
        <begin position="20"/>
        <end position="48"/>
    </location>
</feature>